<proteinExistence type="predicted"/>
<evidence type="ECO:0000313" key="4">
    <source>
        <dbReference type="Proteomes" id="UP000016936"/>
    </source>
</evidence>
<dbReference type="InterPro" id="IPR009571">
    <property type="entry name" value="SUR7/Rim9-like_fungi"/>
</dbReference>
<keyword evidence="1" id="KW-0812">Transmembrane</keyword>
<evidence type="ECO:0000256" key="2">
    <source>
        <dbReference type="SAM" id="SignalP"/>
    </source>
</evidence>
<name>M2SNA9_COCH5</name>
<dbReference type="AlphaFoldDB" id="M2SNA9"/>
<accession>M2SNA9</accession>
<dbReference type="GO" id="GO:0051285">
    <property type="term" value="C:cell cortex of cell tip"/>
    <property type="evidence" value="ECO:0007669"/>
    <property type="project" value="TreeGrafter"/>
</dbReference>
<dbReference type="EMBL" id="KB445584">
    <property type="protein sequence ID" value="EMD86810.1"/>
    <property type="molecule type" value="Genomic_DNA"/>
</dbReference>
<gene>
    <name evidence="3" type="ORF">COCHEDRAFT_1115313</name>
</gene>
<evidence type="ECO:0000313" key="3">
    <source>
        <dbReference type="EMBL" id="EMD86810.1"/>
    </source>
</evidence>
<dbReference type="OMA" id="YRHERSV"/>
<keyword evidence="2" id="KW-0732">Signal</keyword>
<dbReference type="eggNOG" id="ENOG502QRB5">
    <property type="taxonomic scope" value="Eukaryota"/>
</dbReference>
<dbReference type="Proteomes" id="UP000016936">
    <property type="component" value="Unassembled WGS sequence"/>
</dbReference>
<reference evidence="3 4" key="1">
    <citation type="journal article" date="2012" name="PLoS Pathog.">
        <title>Diverse lifestyles and strategies of plant pathogenesis encoded in the genomes of eighteen Dothideomycetes fungi.</title>
        <authorList>
            <person name="Ohm R.A."/>
            <person name="Feau N."/>
            <person name="Henrissat B."/>
            <person name="Schoch C.L."/>
            <person name="Horwitz B.A."/>
            <person name="Barry K.W."/>
            <person name="Condon B.J."/>
            <person name="Copeland A.C."/>
            <person name="Dhillon B."/>
            <person name="Glaser F."/>
            <person name="Hesse C.N."/>
            <person name="Kosti I."/>
            <person name="LaButti K."/>
            <person name="Lindquist E.A."/>
            <person name="Lucas S."/>
            <person name="Salamov A.A."/>
            <person name="Bradshaw R.E."/>
            <person name="Ciuffetti L."/>
            <person name="Hamelin R.C."/>
            <person name="Kema G.H.J."/>
            <person name="Lawrence C."/>
            <person name="Scott J.A."/>
            <person name="Spatafora J.W."/>
            <person name="Turgeon B.G."/>
            <person name="de Wit P.J.G.M."/>
            <person name="Zhong S."/>
            <person name="Goodwin S.B."/>
            <person name="Grigoriev I.V."/>
        </authorList>
    </citation>
    <scope>NUCLEOTIDE SEQUENCE [LARGE SCALE GENOMIC DNA]</scope>
    <source>
        <strain evidence="4">C5 / ATCC 48332 / race O</strain>
    </source>
</reference>
<evidence type="ECO:0000256" key="1">
    <source>
        <dbReference type="SAM" id="Phobius"/>
    </source>
</evidence>
<keyword evidence="1" id="KW-0472">Membrane</keyword>
<dbReference type="Pfam" id="PF06687">
    <property type="entry name" value="SUR7"/>
    <property type="match status" value="1"/>
</dbReference>
<protein>
    <recommendedName>
        <fullName evidence="5">Integral membrane protein-like protein</fullName>
    </recommendedName>
</protein>
<dbReference type="PANTHER" id="PTHR28019">
    <property type="entry name" value="CELL MEMBRANE PROTEIN YLR413W-RELATED"/>
    <property type="match status" value="1"/>
</dbReference>
<keyword evidence="1" id="KW-1133">Transmembrane helix</keyword>
<dbReference type="GO" id="GO:0031505">
    <property type="term" value="P:fungal-type cell wall organization"/>
    <property type="evidence" value="ECO:0007669"/>
    <property type="project" value="TreeGrafter"/>
</dbReference>
<feature type="transmembrane region" description="Helical" evidence="1">
    <location>
        <begin position="195"/>
        <end position="217"/>
    </location>
</feature>
<dbReference type="HOGENOM" id="CLU_034574_1_0_1"/>
<sequence>MGKTSRTVCIAPPLLLTFASLICFLVIALAQVSAGGHSTSLQRDLYFFKVDTSRMILSSQSLLDYLPDSIVGIQVPDAHQTVEKSQNIKDFYAVGLFGYCEGDIDTETTRKEVVTYCSDWKLPFSFDPVAVWQLENTSVQANLGDRFTKGMDIYRKTIESTHYVFIAMLALNLLECIAGILAVKGRLYSLCTTIIAFLQTMLAITTAVVAMITYIMLKGVFESVLRPYNVEGSLGLSLFSVLWFGVACSIASSFFWSWSVCFCSGK</sequence>
<dbReference type="InterPro" id="IPR052413">
    <property type="entry name" value="SUR7_domain"/>
</dbReference>
<dbReference type="GO" id="GO:0005886">
    <property type="term" value="C:plasma membrane"/>
    <property type="evidence" value="ECO:0007669"/>
    <property type="project" value="InterPro"/>
</dbReference>
<keyword evidence="4" id="KW-1185">Reference proteome</keyword>
<feature type="signal peptide" evidence="2">
    <location>
        <begin position="1"/>
        <end position="30"/>
    </location>
</feature>
<feature type="transmembrane region" description="Helical" evidence="1">
    <location>
        <begin position="163"/>
        <end position="183"/>
    </location>
</feature>
<evidence type="ECO:0008006" key="5">
    <source>
        <dbReference type="Google" id="ProtNLM"/>
    </source>
</evidence>
<organism evidence="3 4">
    <name type="scientific">Cochliobolus heterostrophus (strain C5 / ATCC 48332 / race O)</name>
    <name type="common">Southern corn leaf blight fungus</name>
    <name type="synonym">Bipolaris maydis</name>
    <dbReference type="NCBI Taxonomy" id="701091"/>
    <lineage>
        <taxon>Eukaryota</taxon>
        <taxon>Fungi</taxon>
        <taxon>Dikarya</taxon>
        <taxon>Ascomycota</taxon>
        <taxon>Pezizomycotina</taxon>
        <taxon>Dothideomycetes</taxon>
        <taxon>Pleosporomycetidae</taxon>
        <taxon>Pleosporales</taxon>
        <taxon>Pleosporineae</taxon>
        <taxon>Pleosporaceae</taxon>
        <taxon>Bipolaris</taxon>
    </lineage>
</organism>
<dbReference type="OrthoDB" id="3682470at2759"/>
<dbReference type="PANTHER" id="PTHR28019:SF3">
    <property type="entry name" value="INTEGRAL MEMBRANE PROTEIN (AFU_ORTHOLOGUE AFUA_6G07470)"/>
    <property type="match status" value="1"/>
</dbReference>
<feature type="chain" id="PRO_5004025625" description="Integral membrane protein-like protein" evidence="2">
    <location>
        <begin position="31"/>
        <end position="266"/>
    </location>
</feature>
<feature type="transmembrane region" description="Helical" evidence="1">
    <location>
        <begin position="237"/>
        <end position="258"/>
    </location>
</feature>
<reference evidence="4" key="2">
    <citation type="journal article" date="2013" name="PLoS Genet.">
        <title>Comparative genome structure, secondary metabolite, and effector coding capacity across Cochliobolus pathogens.</title>
        <authorList>
            <person name="Condon B.J."/>
            <person name="Leng Y."/>
            <person name="Wu D."/>
            <person name="Bushley K.E."/>
            <person name="Ohm R.A."/>
            <person name="Otillar R."/>
            <person name="Martin J."/>
            <person name="Schackwitz W."/>
            <person name="Grimwood J."/>
            <person name="MohdZainudin N."/>
            <person name="Xue C."/>
            <person name="Wang R."/>
            <person name="Manning V.A."/>
            <person name="Dhillon B."/>
            <person name="Tu Z.J."/>
            <person name="Steffenson B.J."/>
            <person name="Salamov A."/>
            <person name="Sun H."/>
            <person name="Lowry S."/>
            <person name="LaButti K."/>
            <person name="Han J."/>
            <person name="Copeland A."/>
            <person name="Lindquist E."/>
            <person name="Barry K."/>
            <person name="Schmutz J."/>
            <person name="Baker S.E."/>
            <person name="Ciuffetti L.M."/>
            <person name="Grigoriev I.V."/>
            <person name="Zhong S."/>
            <person name="Turgeon B.G."/>
        </authorList>
    </citation>
    <scope>NUCLEOTIDE SEQUENCE [LARGE SCALE GENOMIC DNA]</scope>
    <source>
        <strain evidence="4">C5 / ATCC 48332 / race O</strain>
    </source>
</reference>